<keyword evidence="1" id="KW-0472">Membrane</keyword>
<proteinExistence type="predicted"/>
<evidence type="ECO:0000313" key="2">
    <source>
        <dbReference type="Proteomes" id="UP000036681"/>
    </source>
</evidence>
<keyword evidence="2" id="KW-1185">Reference proteome</keyword>
<dbReference type="WBParaSite" id="ALUE_0001948301-mRNA-1">
    <property type="protein sequence ID" value="ALUE_0001948301-mRNA-1"/>
    <property type="gene ID" value="ALUE_0001948301"/>
</dbReference>
<feature type="transmembrane region" description="Helical" evidence="1">
    <location>
        <begin position="12"/>
        <end position="33"/>
    </location>
</feature>
<protein>
    <submittedName>
        <fullName evidence="3">7TM GPCR serpentine receptor class x (Srx) domain-containing protein</fullName>
    </submittedName>
</protein>
<organism evidence="2 3">
    <name type="scientific">Ascaris lumbricoides</name>
    <name type="common">Giant roundworm</name>
    <dbReference type="NCBI Taxonomy" id="6252"/>
    <lineage>
        <taxon>Eukaryota</taxon>
        <taxon>Metazoa</taxon>
        <taxon>Ecdysozoa</taxon>
        <taxon>Nematoda</taxon>
        <taxon>Chromadorea</taxon>
        <taxon>Rhabditida</taxon>
        <taxon>Spirurina</taxon>
        <taxon>Ascaridomorpha</taxon>
        <taxon>Ascaridoidea</taxon>
        <taxon>Ascarididae</taxon>
        <taxon>Ascaris</taxon>
    </lineage>
</organism>
<keyword evidence="1" id="KW-1133">Transmembrane helix</keyword>
<reference evidence="3" key="1">
    <citation type="submission" date="2017-02" db="UniProtKB">
        <authorList>
            <consortium name="WormBaseParasite"/>
        </authorList>
    </citation>
    <scope>IDENTIFICATION</scope>
</reference>
<name>A0A0M3IL55_ASCLU</name>
<accession>A0A0M3IL55</accession>
<evidence type="ECO:0000313" key="3">
    <source>
        <dbReference type="WBParaSite" id="ALUE_0001948301-mRNA-1"/>
    </source>
</evidence>
<dbReference type="Proteomes" id="UP000036681">
    <property type="component" value="Unplaced"/>
</dbReference>
<dbReference type="AlphaFoldDB" id="A0A0M3IL55"/>
<evidence type="ECO:0000256" key="1">
    <source>
        <dbReference type="SAM" id="Phobius"/>
    </source>
</evidence>
<sequence length="59" mass="7098">MFDFVSSIRVFGSIAIGVLLILVNIPVFSVIIIHKRLRFVTFYLQRYRIRIIVNNRRFR</sequence>
<keyword evidence="1" id="KW-0812">Transmembrane</keyword>